<dbReference type="Proteomes" id="UP000179807">
    <property type="component" value="Unassembled WGS sequence"/>
</dbReference>
<dbReference type="GeneID" id="94844106"/>
<gene>
    <name evidence="2" type="ORF">TRFO_33989</name>
</gene>
<proteinExistence type="predicted"/>
<feature type="compositionally biased region" description="Polar residues" evidence="1">
    <location>
        <begin position="79"/>
        <end position="96"/>
    </location>
</feature>
<comment type="caution">
    <text evidence="2">The sequence shown here is derived from an EMBL/GenBank/DDBJ whole genome shotgun (WGS) entry which is preliminary data.</text>
</comment>
<feature type="region of interest" description="Disordered" evidence="1">
    <location>
        <begin position="77"/>
        <end position="115"/>
    </location>
</feature>
<sequence>MEAERSELLNSIIEKNVPSTMSPFRDIADLSENEKIELYNTQKIIICQFRQQANAEIQQTKEKLQDLLDTCKRLGISFSDPQNGNTDVPNQQNASSEIEKKNPNANTNESTIQNAPQKPILNPHQKLHQNLPHSNNQTLGKANQALGKGNQALNRMKPKSTLAKAPALNVNQNKAPIKAASSVLNQKSEMTSSRRNTTKSVTPACFIAIDNKLKQINMEIRALTRKQEMIVRSLKQRK</sequence>
<organism evidence="2 3">
    <name type="scientific">Tritrichomonas foetus</name>
    <dbReference type="NCBI Taxonomy" id="1144522"/>
    <lineage>
        <taxon>Eukaryota</taxon>
        <taxon>Metamonada</taxon>
        <taxon>Parabasalia</taxon>
        <taxon>Tritrichomonadida</taxon>
        <taxon>Tritrichomonadidae</taxon>
        <taxon>Tritrichomonas</taxon>
    </lineage>
</organism>
<dbReference type="RefSeq" id="XP_068352672.1">
    <property type="nucleotide sequence ID" value="XM_068509402.1"/>
</dbReference>
<feature type="compositionally biased region" description="Polar residues" evidence="1">
    <location>
        <begin position="103"/>
        <end position="115"/>
    </location>
</feature>
<evidence type="ECO:0000256" key="1">
    <source>
        <dbReference type="SAM" id="MobiDB-lite"/>
    </source>
</evidence>
<protein>
    <submittedName>
        <fullName evidence="2">Uncharacterized protein</fullName>
    </submittedName>
</protein>
<evidence type="ECO:0000313" key="3">
    <source>
        <dbReference type="Proteomes" id="UP000179807"/>
    </source>
</evidence>
<evidence type="ECO:0000313" key="2">
    <source>
        <dbReference type="EMBL" id="OHS99535.1"/>
    </source>
</evidence>
<dbReference type="AlphaFoldDB" id="A0A1J4JM88"/>
<dbReference type="VEuPathDB" id="TrichDB:TRFO_33989"/>
<keyword evidence="3" id="KW-1185">Reference proteome</keyword>
<reference evidence="2" key="1">
    <citation type="submission" date="2016-10" db="EMBL/GenBank/DDBJ databases">
        <authorList>
            <person name="Benchimol M."/>
            <person name="Almeida L.G."/>
            <person name="Vasconcelos A.T."/>
            <person name="Perreira-Neves A."/>
            <person name="Rosa I.A."/>
            <person name="Tasca T."/>
            <person name="Bogo M.R."/>
            <person name="de Souza W."/>
        </authorList>
    </citation>
    <scope>NUCLEOTIDE SEQUENCE [LARGE SCALE GENOMIC DNA]</scope>
    <source>
        <strain evidence="2">K</strain>
    </source>
</reference>
<accession>A0A1J4JM88</accession>
<dbReference type="EMBL" id="MLAK01001000">
    <property type="protein sequence ID" value="OHS99535.1"/>
    <property type="molecule type" value="Genomic_DNA"/>
</dbReference>
<name>A0A1J4JM88_9EUKA</name>